<feature type="domain" description="Metallo-beta-lactamase" evidence="7">
    <location>
        <begin position="485"/>
        <end position="657"/>
    </location>
</feature>
<evidence type="ECO:0000313" key="8">
    <source>
        <dbReference type="EMBL" id="QMS85629.1"/>
    </source>
</evidence>
<feature type="transmembrane region" description="Helical" evidence="6">
    <location>
        <begin position="342"/>
        <end position="362"/>
    </location>
</feature>
<feature type="transmembrane region" description="Helical" evidence="6">
    <location>
        <begin position="20"/>
        <end position="43"/>
    </location>
</feature>
<gene>
    <name evidence="8" type="ORF">G4Z02_07700</name>
</gene>
<keyword evidence="3 6" id="KW-0812">Transmembrane</keyword>
<feature type="transmembrane region" description="Helical" evidence="6">
    <location>
        <begin position="427"/>
        <end position="445"/>
    </location>
</feature>
<dbReference type="AlphaFoldDB" id="A0A7L7KTA6"/>
<dbReference type="PANTHER" id="PTHR30619">
    <property type="entry name" value="DNA INTERNALIZATION/COMPETENCE PROTEIN COMEC/REC2"/>
    <property type="match status" value="1"/>
</dbReference>
<evidence type="ECO:0000256" key="3">
    <source>
        <dbReference type="ARBA" id="ARBA00022692"/>
    </source>
</evidence>
<dbReference type="NCBIfam" id="TIGR00360">
    <property type="entry name" value="ComEC_N-term"/>
    <property type="match status" value="1"/>
</dbReference>
<evidence type="ECO:0000256" key="4">
    <source>
        <dbReference type="ARBA" id="ARBA00022989"/>
    </source>
</evidence>
<dbReference type="KEGG" id="xcl:G4Z02_07700"/>
<name>A0A7L7KTA6_9MOLU</name>
<feature type="transmembrane region" description="Helical" evidence="6">
    <location>
        <begin position="221"/>
        <end position="240"/>
    </location>
</feature>
<evidence type="ECO:0000313" key="9">
    <source>
        <dbReference type="Proteomes" id="UP000514720"/>
    </source>
</evidence>
<dbReference type="Pfam" id="PF00753">
    <property type="entry name" value="Lactamase_B"/>
    <property type="match status" value="1"/>
</dbReference>
<dbReference type="InterPro" id="IPR035681">
    <property type="entry name" value="ComA-like_MBL"/>
</dbReference>
<dbReference type="CDD" id="cd07731">
    <property type="entry name" value="ComA-like_MBL-fold"/>
    <property type="match status" value="1"/>
</dbReference>
<evidence type="ECO:0000256" key="1">
    <source>
        <dbReference type="ARBA" id="ARBA00004651"/>
    </source>
</evidence>
<dbReference type="Gene3D" id="3.60.15.10">
    <property type="entry name" value="Ribonuclease Z/Hydroxyacylglutathione hydrolase-like"/>
    <property type="match status" value="1"/>
</dbReference>
<dbReference type="PANTHER" id="PTHR30619:SF7">
    <property type="entry name" value="BETA-LACTAMASE DOMAIN PROTEIN"/>
    <property type="match status" value="1"/>
</dbReference>
<dbReference type="GO" id="GO:0030420">
    <property type="term" value="P:establishment of competence for transformation"/>
    <property type="evidence" value="ECO:0007669"/>
    <property type="project" value="InterPro"/>
</dbReference>
<feature type="transmembrane region" description="Helical" evidence="6">
    <location>
        <begin position="457"/>
        <end position="476"/>
    </location>
</feature>
<reference evidence="8 9" key="1">
    <citation type="submission" date="2020-02" db="EMBL/GenBank/DDBJ databases">
        <authorList>
            <person name="Zheng R.K."/>
            <person name="Sun C.M."/>
        </authorList>
    </citation>
    <scope>NUCLEOTIDE SEQUENCE [LARGE SCALE GENOMIC DNA]</scope>
    <source>
        <strain evidence="9">zrk13</strain>
    </source>
</reference>
<dbReference type="EMBL" id="CP048914">
    <property type="protein sequence ID" value="QMS85629.1"/>
    <property type="molecule type" value="Genomic_DNA"/>
</dbReference>
<keyword evidence="4 6" id="KW-1133">Transmembrane helix</keyword>
<evidence type="ECO:0000256" key="6">
    <source>
        <dbReference type="SAM" id="Phobius"/>
    </source>
</evidence>
<keyword evidence="9" id="KW-1185">Reference proteome</keyword>
<feature type="transmembrane region" description="Helical" evidence="6">
    <location>
        <begin position="317"/>
        <end position="335"/>
    </location>
</feature>
<sequence>MRQRLLKFKNLLQFRYRFIYIAIALTIVILVLSNWIFLLLVPPYVVYIGKNHRDLFKIIIVILAMYLVSTTIFNVQQIENTGQYKVKVLKYNKKDDYCRIIARYKLKTVNVYTDCVVDVLIGSTYIIKGQVSESDKVTIPNTFDYKKYLASQNIRYIVYAETLEFHRSGISIYQLSEIVNQYIETNLPLSKGYIKTFLLADKSEIDQEVINGINYLGISHLFAVSGYHIGLLVIALRKVLKRVINNVTIIDIVISFVLVLYLIITSFSASVTRAVLLFLLMKLNKQYKLRYSVLDILSLIYIGLLIMRPYYYNNMGFVLSFIITYTIILAKNILVNQSKSNAIIIVSGIAFLVSFPIILNANYQINLFTLNMNIIMVIIMTVVVLPLTYIAFIVPVLDTLLHRIYTLFEAIVNMLSQFDFFVIKGYISSNVVFIIIYIMIFSLLVKIERKISFRFEATMIIGLLIFSFNITTLSPIQRVVFLDVHGDSTFIQDSFGKCTILIDTGEKDEYDSVASYLQTYNIRKIDYVIISHFHSDHYGELNDVISTFKVEHLISANTVSEFEDRVITCGNLRMYIYPLDYTATNENNNSIITSVWIQNEHFLFVGDSELKREERFISLYDIDVDVLKVGHHGSITSTSQLFLDAITPEEAYIMVHRNNRNRHPDQTVIERLVNNDIVVHRTDLEGTIEIRYFLDKKWKKTYQP</sequence>
<keyword evidence="2" id="KW-1003">Cell membrane</keyword>
<evidence type="ECO:0000259" key="7">
    <source>
        <dbReference type="SMART" id="SM00849"/>
    </source>
</evidence>
<proteinExistence type="predicted"/>
<protein>
    <submittedName>
        <fullName evidence="8">DNA internalization-related competence protein ComEC/Rec2</fullName>
    </submittedName>
</protein>
<dbReference type="SMART" id="SM00849">
    <property type="entry name" value="Lactamase_B"/>
    <property type="match status" value="1"/>
</dbReference>
<dbReference type="Proteomes" id="UP000514720">
    <property type="component" value="Chromosome"/>
</dbReference>
<dbReference type="GO" id="GO:0005886">
    <property type="term" value="C:plasma membrane"/>
    <property type="evidence" value="ECO:0007669"/>
    <property type="project" value="UniProtKB-SubCell"/>
</dbReference>
<dbReference type="InterPro" id="IPR052159">
    <property type="entry name" value="Competence_DNA_uptake"/>
</dbReference>
<dbReference type="InterPro" id="IPR036866">
    <property type="entry name" value="RibonucZ/Hydroxyglut_hydro"/>
</dbReference>
<dbReference type="NCBIfam" id="TIGR00361">
    <property type="entry name" value="ComEC_Rec2"/>
    <property type="match status" value="1"/>
</dbReference>
<evidence type="ECO:0000256" key="2">
    <source>
        <dbReference type="ARBA" id="ARBA00022475"/>
    </source>
</evidence>
<feature type="transmembrane region" description="Helical" evidence="6">
    <location>
        <begin position="374"/>
        <end position="397"/>
    </location>
</feature>
<dbReference type="InterPro" id="IPR001279">
    <property type="entry name" value="Metallo-B-lactamas"/>
</dbReference>
<dbReference type="Pfam" id="PF03772">
    <property type="entry name" value="Competence"/>
    <property type="match status" value="1"/>
</dbReference>
<feature type="transmembrane region" description="Helical" evidence="6">
    <location>
        <begin position="292"/>
        <end position="311"/>
    </location>
</feature>
<dbReference type="InterPro" id="IPR004797">
    <property type="entry name" value="Competence_ComEC/Rec2"/>
</dbReference>
<feature type="transmembrane region" description="Helical" evidence="6">
    <location>
        <begin position="252"/>
        <end position="280"/>
    </location>
</feature>
<dbReference type="SUPFAM" id="SSF56281">
    <property type="entry name" value="Metallo-hydrolase/oxidoreductase"/>
    <property type="match status" value="1"/>
</dbReference>
<dbReference type="InterPro" id="IPR004477">
    <property type="entry name" value="ComEC_N"/>
</dbReference>
<accession>A0A7L7KTA6</accession>
<organism evidence="8 9">
    <name type="scientific">Candidatus Xianfuyuplasma coldseepsis</name>
    <dbReference type="NCBI Taxonomy" id="2782163"/>
    <lineage>
        <taxon>Bacteria</taxon>
        <taxon>Bacillati</taxon>
        <taxon>Mycoplasmatota</taxon>
        <taxon>Mollicutes</taxon>
        <taxon>Candidatus Izemoplasmatales</taxon>
        <taxon>Candidatus Izemoplasmataceae</taxon>
        <taxon>Candidatus Xianfuyuplasma</taxon>
    </lineage>
</organism>
<keyword evidence="5 6" id="KW-0472">Membrane</keyword>
<evidence type="ECO:0000256" key="5">
    <source>
        <dbReference type="ARBA" id="ARBA00023136"/>
    </source>
</evidence>
<feature type="transmembrane region" description="Helical" evidence="6">
    <location>
        <begin position="55"/>
        <end position="75"/>
    </location>
</feature>
<comment type="subcellular location">
    <subcellularLocation>
        <location evidence="1">Cell membrane</location>
        <topology evidence="1">Multi-pass membrane protein</topology>
    </subcellularLocation>
</comment>